<dbReference type="AlphaFoldDB" id="A0A1M5H6D8"/>
<evidence type="ECO:0000313" key="2">
    <source>
        <dbReference type="EMBL" id="SHG11468.1"/>
    </source>
</evidence>
<dbReference type="Proteomes" id="UP000190675">
    <property type="component" value="Chromosome I"/>
</dbReference>
<gene>
    <name evidence="2" type="ORF">SAMN05444169_0610</name>
</gene>
<accession>A0A1M5H6D8</accession>
<protein>
    <submittedName>
        <fullName evidence="2">Uncharacterized protein</fullName>
    </submittedName>
</protein>
<evidence type="ECO:0000256" key="1">
    <source>
        <dbReference type="SAM" id="Phobius"/>
    </source>
</evidence>
<keyword evidence="1" id="KW-0812">Transmembrane</keyword>
<dbReference type="EMBL" id="LT670818">
    <property type="protein sequence ID" value="SHG11468.1"/>
    <property type="molecule type" value="Genomic_DNA"/>
</dbReference>
<organism evidence="2 3">
    <name type="scientific">Bradyrhizobium erythrophlei</name>
    <dbReference type="NCBI Taxonomy" id="1437360"/>
    <lineage>
        <taxon>Bacteria</taxon>
        <taxon>Pseudomonadati</taxon>
        <taxon>Pseudomonadota</taxon>
        <taxon>Alphaproteobacteria</taxon>
        <taxon>Hyphomicrobiales</taxon>
        <taxon>Nitrobacteraceae</taxon>
        <taxon>Bradyrhizobium</taxon>
    </lineage>
</organism>
<feature type="transmembrane region" description="Helical" evidence="1">
    <location>
        <begin position="15"/>
        <end position="41"/>
    </location>
</feature>
<evidence type="ECO:0000313" key="3">
    <source>
        <dbReference type="Proteomes" id="UP000190675"/>
    </source>
</evidence>
<sequence>MSGRREGHLAANKRFLAGVLIILAAGTAVAAIMALKIAIYLPRFIHH</sequence>
<keyword evidence="1" id="KW-1133">Transmembrane helix</keyword>
<keyword evidence="1" id="KW-0472">Membrane</keyword>
<proteinExistence type="predicted"/>
<dbReference type="RefSeq" id="WP_154073034.1">
    <property type="nucleotide sequence ID" value="NZ_LT670818.1"/>
</dbReference>
<reference evidence="2 3" key="1">
    <citation type="submission" date="2016-11" db="EMBL/GenBank/DDBJ databases">
        <authorList>
            <person name="Jaros S."/>
            <person name="Januszkiewicz K."/>
            <person name="Wedrychowicz H."/>
        </authorList>
    </citation>
    <scope>NUCLEOTIDE SEQUENCE [LARGE SCALE GENOMIC DNA]</scope>
    <source>
        <strain evidence="2 3">GAS242</strain>
    </source>
</reference>
<name>A0A1M5H6D8_9BRAD</name>